<feature type="transmembrane region" description="Helical" evidence="1">
    <location>
        <begin position="180"/>
        <end position="202"/>
    </location>
</feature>
<sequence>MSRASETSYEISAYLRVASLAIASYDYLQTLPFEFRIWREAWKGRQLTLASLFLLIRYTSILVLTLSNVSFFYSGFDREACSKIYAIPALFKVVQAMVSQAILGLRAYNLSRKSTKIGYSLLLFYLAVSILEWLTTAQHRTMVFIGPIGKLVFSTKYFALQLNCNPSCGSHSPTSAWGGWVSYVVAILYNFVTTVVCMFFLLRMKTSNGSMMARVTRMRAMQIDSVVLFRLLNLRMLVDGLWYFVVLTASNFVNLLFNRLTSLSDTVQQTAAASLGYCVTWIMSQRLLIHLYEVSVERRNDSIGAAVTITQQIATARDVSHAIRSQFESKSAGRFDLTVPDFDLESAPYAAEDEEASVHVRIERTVRMEPMPRVYNLEDYSRTARSAIASRSRR</sequence>
<comment type="caution">
    <text evidence="3">The sequence shown here is derived from an EMBL/GenBank/DDBJ whole genome shotgun (WGS) entry which is preliminary data.</text>
</comment>
<feature type="transmembrane region" description="Helical" evidence="1">
    <location>
        <begin position="85"/>
        <end position="105"/>
    </location>
</feature>
<evidence type="ECO:0000259" key="2">
    <source>
        <dbReference type="Pfam" id="PF20151"/>
    </source>
</evidence>
<keyword evidence="4" id="KW-1185">Reference proteome</keyword>
<protein>
    <recommendedName>
        <fullName evidence="2">DUF6533 domain-containing protein</fullName>
    </recommendedName>
</protein>
<dbReference type="InterPro" id="IPR045340">
    <property type="entry name" value="DUF6533"/>
</dbReference>
<keyword evidence="1" id="KW-0472">Membrane</keyword>
<dbReference type="Pfam" id="PF20151">
    <property type="entry name" value="DUF6533"/>
    <property type="match status" value="1"/>
</dbReference>
<reference evidence="3" key="1">
    <citation type="submission" date="2023-03" db="EMBL/GenBank/DDBJ databases">
        <title>Massive genome expansion in bonnet fungi (Mycena s.s.) driven by repeated elements and novel gene families across ecological guilds.</title>
        <authorList>
            <consortium name="Lawrence Berkeley National Laboratory"/>
            <person name="Harder C.B."/>
            <person name="Miyauchi S."/>
            <person name="Viragh M."/>
            <person name="Kuo A."/>
            <person name="Thoen E."/>
            <person name="Andreopoulos B."/>
            <person name="Lu D."/>
            <person name="Skrede I."/>
            <person name="Drula E."/>
            <person name="Henrissat B."/>
            <person name="Morin E."/>
            <person name="Kohler A."/>
            <person name="Barry K."/>
            <person name="LaButti K."/>
            <person name="Morin E."/>
            <person name="Salamov A."/>
            <person name="Lipzen A."/>
            <person name="Mereny Z."/>
            <person name="Hegedus B."/>
            <person name="Baldrian P."/>
            <person name="Stursova M."/>
            <person name="Weitz H."/>
            <person name="Taylor A."/>
            <person name="Grigoriev I.V."/>
            <person name="Nagy L.G."/>
            <person name="Martin F."/>
            <person name="Kauserud H."/>
        </authorList>
    </citation>
    <scope>NUCLEOTIDE SEQUENCE</scope>
    <source>
        <strain evidence="3">CBHHK182m</strain>
    </source>
</reference>
<proteinExistence type="predicted"/>
<keyword evidence="1" id="KW-1133">Transmembrane helix</keyword>
<dbReference type="AlphaFoldDB" id="A0AAD7IXE8"/>
<name>A0AAD7IXE8_9AGAR</name>
<feature type="transmembrane region" description="Helical" evidence="1">
    <location>
        <begin position="49"/>
        <end position="73"/>
    </location>
</feature>
<feature type="transmembrane region" description="Helical" evidence="1">
    <location>
        <begin position="117"/>
        <end position="134"/>
    </location>
</feature>
<organism evidence="3 4">
    <name type="scientific">Mycena metata</name>
    <dbReference type="NCBI Taxonomy" id="1033252"/>
    <lineage>
        <taxon>Eukaryota</taxon>
        <taxon>Fungi</taxon>
        <taxon>Dikarya</taxon>
        <taxon>Basidiomycota</taxon>
        <taxon>Agaricomycotina</taxon>
        <taxon>Agaricomycetes</taxon>
        <taxon>Agaricomycetidae</taxon>
        <taxon>Agaricales</taxon>
        <taxon>Marasmiineae</taxon>
        <taxon>Mycenaceae</taxon>
        <taxon>Mycena</taxon>
    </lineage>
</organism>
<evidence type="ECO:0000313" key="3">
    <source>
        <dbReference type="EMBL" id="KAJ7752378.1"/>
    </source>
</evidence>
<keyword evidence="1" id="KW-0812">Transmembrane</keyword>
<accession>A0AAD7IXE8</accession>
<evidence type="ECO:0000313" key="4">
    <source>
        <dbReference type="Proteomes" id="UP001215598"/>
    </source>
</evidence>
<gene>
    <name evidence="3" type="ORF">B0H16DRAFT_1419060</name>
</gene>
<dbReference type="Proteomes" id="UP001215598">
    <property type="component" value="Unassembled WGS sequence"/>
</dbReference>
<evidence type="ECO:0000256" key="1">
    <source>
        <dbReference type="SAM" id="Phobius"/>
    </source>
</evidence>
<feature type="domain" description="DUF6533" evidence="2">
    <location>
        <begin position="14"/>
        <end position="62"/>
    </location>
</feature>
<dbReference type="EMBL" id="JARKIB010000059">
    <property type="protein sequence ID" value="KAJ7752378.1"/>
    <property type="molecule type" value="Genomic_DNA"/>
</dbReference>